<dbReference type="EMBL" id="FZNW01000021">
    <property type="protein sequence ID" value="SNR82139.1"/>
    <property type="molecule type" value="Genomic_DNA"/>
</dbReference>
<dbReference type="InterPro" id="IPR016162">
    <property type="entry name" value="Ald_DH_N"/>
</dbReference>
<feature type="active site" evidence="5 6">
    <location>
        <position position="238"/>
    </location>
</feature>
<dbReference type="FunFam" id="3.40.309.10:FF:000003">
    <property type="entry name" value="Aldehyde dehydrogenase"/>
    <property type="match status" value="1"/>
</dbReference>
<reference evidence="10 11" key="1">
    <citation type="submission" date="2017-06" db="EMBL/GenBank/DDBJ databases">
        <authorList>
            <person name="Kim H.J."/>
            <person name="Triplett B.A."/>
        </authorList>
    </citation>
    <scope>NUCLEOTIDE SEQUENCE [LARGE SCALE GENOMIC DNA]</scope>
    <source>
        <strain evidence="10 11">DSM 45207</strain>
    </source>
</reference>
<dbReference type="Pfam" id="PF00171">
    <property type="entry name" value="Aldedh"/>
    <property type="match status" value="1"/>
</dbReference>
<evidence type="ECO:0000256" key="3">
    <source>
        <dbReference type="ARBA" id="ARBA00023027"/>
    </source>
</evidence>
<dbReference type="InterPro" id="IPR012394">
    <property type="entry name" value="Aldehyde_DH_NAD(P)"/>
</dbReference>
<evidence type="ECO:0000256" key="2">
    <source>
        <dbReference type="ARBA" id="ARBA00023002"/>
    </source>
</evidence>
<dbReference type="FunFam" id="3.40.605.10:FF:000004">
    <property type="entry name" value="Aldehyde dehydrogenase"/>
    <property type="match status" value="1"/>
</dbReference>
<dbReference type="PANTHER" id="PTHR43570:SF16">
    <property type="entry name" value="ALDEHYDE DEHYDROGENASE TYPE III, ISOFORM Q"/>
    <property type="match status" value="1"/>
</dbReference>
<dbReference type="InterPro" id="IPR029510">
    <property type="entry name" value="Ald_DH_CS_GLU"/>
</dbReference>
<feature type="region of interest" description="Disordered" evidence="8">
    <location>
        <begin position="1"/>
        <end position="24"/>
    </location>
</feature>
<accession>A0A238ZG95</accession>
<dbReference type="InterPro" id="IPR016161">
    <property type="entry name" value="Ald_DH/histidinol_DH"/>
</dbReference>
<proteinExistence type="inferred from homology"/>
<evidence type="ECO:0000313" key="10">
    <source>
        <dbReference type="EMBL" id="SNR82139.1"/>
    </source>
</evidence>
<dbReference type="SUPFAM" id="SSF53720">
    <property type="entry name" value="ALDH-like"/>
    <property type="match status" value="1"/>
</dbReference>
<evidence type="ECO:0000256" key="1">
    <source>
        <dbReference type="ARBA" id="ARBA00009986"/>
    </source>
</evidence>
<dbReference type="InterPro" id="IPR016163">
    <property type="entry name" value="Ald_DH_C"/>
</dbReference>
<evidence type="ECO:0000259" key="9">
    <source>
        <dbReference type="Pfam" id="PF00171"/>
    </source>
</evidence>
<keyword evidence="11" id="KW-1185">Reference proteome</keyword>
<dbReference type="CDD" id="cd07087">
    <property type="entry name" value="ALDH_F3-13-14_CALDH-like"/>
    <property type="match status" value="1"/>
</dbReference>
<gene>
    <name evidence="10" type="ORF">SAMN06265360_12135</name>
</gene>
<dbReference type="PANTHER" id="PTHR43570">
    <property type="entry name" value="ALDEHYDE DEHYDROGENASE"/>
    <property type="match status" value="1"/>
</dbReference>
<protein>
    <recommendedName>
        <fullName evidence="4">Aldehyde dehydrogenase</fullName>
    </recommendedName>
</protein>
<dbReference type="PROSITE" id="PS00687">
    <property type="entry name" value="ALDEHYDE_DEHYDR_GLU"/>
    <property type="match status" value="1"/>
</dbReference>
<feature type="domain" description="Aldehyde dehydrogenase" evidence="9">
    <location>
        <begin position="19"/>
        <end position="455"/>
    </location>
</feature>
<evidence type="ECO:0000256" key="4">
    <source>
        <dbReference type="PIRNR" id="PIRNR036492"/>
    </source>
</evidence>
<evidence type="ECO:0000256" key="8">
    <source>
        <dbReference type="SAM" id="MobiDB-lite"/>
    </source>
</evidence>
<dbReference type="PROSITE" id="PS00070">
    <property type="entry name" value="ALDEHYDE_DEHYDR_CYS"/>
    <property type="match status" value="1"/>
</dbReference>
<evidence type="ECO:0000256" key="6">
    <source>
        <dbReference type="PROSITE-ProRule" id="PRU10007"/>
    </source>
</evidence>
<keyword evidence="2 4" id="KW-0560">Oxidoreductase</keyword>
<dbReference type="GO" id="GO:0006081">
    <property type="term" value="P:aldehyde metabolic process"/>
    <property type="evidence" value="ECO:0007669"/>
    <property type="project" value="InterPro"/>
</dbReference>
<evidence type="ECO:0000256" key="7">
    <source>
        <dbReference type="RuleBase" id="RU003345"/>
    </source>
</evidence>
<dbReference type="GO" id="GO:0004029">
    <property type="term" value="F:aldehyde dehydrogenase (NAD+) activity"/>
    <property type="evidence" value="ECO:0007669"/>
    <property type="project" value="TreeGrafter"/>
</dbReference>
<dbReference type="InterPro" id="IPR016160">
    <property type="entry name" value="Ald_DH_CS_CYS"/>
</dbReference>
<name>A0A238ZG95_9PSEU</name>
<dbReference type="InterPro" id="IPR015590">
    <property type="entry name" value="Aldehyde_DH_dom"/>
</dbReference>
<dbReference type="GO" id="GO:0005737">
    <property type="term" value="C:cytoplasm"/>
    <property type="evidence" value="ECO:0007669"/>
    <property type="project" value="TreeGrafter"/>
</dbReference>
<dbReference type="AlphaFoldDB" id="A0A238ZG95"/>
<evidence type="ECO:0000313" key="11">
    <source>
        <dbReference type="Proteomes" id="UP000198348"/>
    </source>
</evidence>
<keyword evidence="3" id="KW-0520">NAD</keyword>
<evidence type="ECO:0000256" key="5">
    <source>
        <dbReference type="PIRSR" id="PIRSR036492-1"/>
    </source>
</evidence>
<organism evidence="10 11">
    <name type="scientific">Haloechinothrix alba</name>
    <dbReference type="NCBI Taxonomy" id="664784"/>
    <lineage>
        <taxon>Bacteria</taxon>
        <taxon>Bacillati</taxon>
        <taxon>Actinomycetota</taxon>
        <taxon>Actinomycetes</taxon>
        <taxon>Pseudonocardiales</taxon>
        <taxon>Pseudonocardiaceae</taxon>
        <taxon>Haloechinothrix</taxon>
    </lineage>
</organism>
<dbReference type="Gene3D" id="3.40.605.10">
    <property type="entry name" value="Aldehyde Dehydrogenase, Chain A, domain 1"/>
    <property type="match status" value="1"/>
</dbReference>
<dbReference type="Gene3D" id="3.40.309.10">
    <property type="entry name" value="Aldehyde Dehydrogenase, Chain A, domain 2"/>
    <property type="match status" value="1"/>
</dbReference>
<dbReference type="RefSeq" id="WP_089302919.1">
    <property type="nucleotide sequence ID" value="NZ_FZNW01000021.1"/>
</dbReference>
<dbReference type="PIRSF" id="PIRSF036492">
    <property type="entry name" value="ALDH"/>
    <property type="match status" value="1"/>
</dbReference>
<feature type="active site" evidence="5">
    <location>
        <position position="272"/>
    </location>
</feature>
<dbReference type="OrthoDB" id="6882680at2"/>
<comment type="similarity">
    <text evidence="1 4 7">Belongs to the aldehyde dehydrogenase family.</text>
</comment>
<sequence length="483" mass="52411">MSSETSTAPVTDEAAGGGAGVTSGAAVRPADIEEAVQAQRATFESGRTRDVEWRVRQLRALERLLEDTEREIAQALWEDLGRPYGEAWLGDIASTKAEARFARKRVRKWSKRHRTRVSMHSLPGRAWYQYEPLGLVLIIGPWNYPIYLSLGPLVAALAAGNCAVVKPSEYAPACSGFLARMLPRYLDSDAVVVTEGDADVTQRLLACGFDHAFFTGGTEIGRRIMSAAAPHLTPVTLELGGKSPVIVTRHADVDVAARRVAWMKLMNSGQTCIAPDYVLVDGAVRDRFVGALTDAMREFASSAGGGTLRIVNERQFDRLATMLEGTDGEIVLGGRTDRSALGIEPTVVVDPDPDSGVMSSEIFGPILPVLGTDSLDDAVSFVNERPKPLACYLFSDSTGERDRVLDRVSSGGVVVNHVAMHCLEPHLPFGGVGDSGIGAYHGQWGFERLSHRKAVLTKPARPDPSIMYPPYSRLKLAVLRRFL</sequence>
<dbReference type="Proteomes" id="UP000198348">
    <property type="component" value="Unassembled WGS sequence"/>
</dbReference>